<comment type="caution">
    <text evidence="3">The sequence shown here is derived from an EMBL/GenBank/DDBJ whole genome shotgun (WGS) entry which is preliminary data.</text>
</comment>
<gene>
    <name evidence="3" type="ORF">FDP41_011693</name>
</gene>
<organism evidence="3 4">
    <name type="scientific">Naegleria fowleri</name>
    <name type="common">Brain eating amoeba</name>
    <dbReference type="NCBI Taxonomy" id="5763"/>
    <lineage>
        <taxon>Eukaryota</taxon>
        <taxon>Discoba</taxon>
        <taxon>Heterolobosea</taxon>
        <taxon>Tetramitia</taxon>
        <taxon>Eutetramitia</taxon>
        <taxon>Vahlkampfiidae</taxon>
        <taxon>Naegleria</taxon>
    </lineage>
</organism>
<sequence>MSVSSSSSSSFQSTEGSLKNHTGLITLIDKNGNGIPAATTNLASTSTIPQHHRETGNHKHKHSSGSNASIKSLKKHHASFPPLTKQEFNLQQLNAEHHIQNDIFPQKHRTVLIAMRIVGILTLGILDVALKNWEISLLVDSLRIGNRKILYNSTDGHRVKLTYMWNLLLSILTCGIWYLIGGMHTHFYSMIDARLSWGDVDRPRKILLKHSKAEVFPIPLNEFVVWQPYPHDYKGELRIFSIHMGFKNELIYALLKLLSILTLGMTSPFADYFWMHHYLGKMYLGKGRFMVLPPSLAQSLLETTKNSNSSNSFVKSPEAAFYQCTYPVLGQDAIQVSTVDSNNTVAGKVVNESQLPLYEMKLAFSGSFGKLFYKHCVLNCFTLSSCGISFFFCLNSYLLNGYYNKKCAVQLMSS</sequence>
<dbReference type="Proteomes" id="UP000444721">
    <property type="component" value="Unassembled WGS sequence"/>
</dbReference>
<evidence type="ECO:0000256" key="1">
    <source>
        <dbReference type="SAM" id="MobiDB-lite"/>
    </source>
</evidence>
<dbReference type="VEuPathDB" id="AmoebaDB:NF0041130"/>
<accession>A0A6A5C4W8</accession>
<evidence type="ECO:0000313" key="3">
    <source>
        <dbReference type="EMBL" id="KAF0981832.1"/>
    </source>
</evidence>
<dbReference type="AlphaFoldDB" id="A0A6A5C4W8"/>
<keyword evidence="2" id="KW-0812">Transmembrane</keyword>
<feature type="transmembrane region" description="Helical" evidence="2">
    <location>
        <begin position="372"/>
        <end position="398"/>
    </location>
</feature>
<reference evidence="3 4" key="1">
    <citation type="journal article" date="2019" name="Sci. Rep.">
        <title>Nanopore sequencing improves the draft genome of the human pathogenic amoeba Naegleria fowleri.</title>
        <authorList>
            <person name="Liechti N."/>
            <person name="Schurch N."/>
            <person name="Bruggmann R."/>
            <person name="Wittwer M."/>
        </authorList>
    </citation>
    <scope>NUCLEOTIDE SEQUENCE [LARGE SCALE GENOMIC DNA]</scope>
    <source>
        <strain evidence="3 4">ATCC 30894</strain>
    </source>
</reference>
<dbReference type="EMBL" id="VFQX01000012">
    <property type="protein sequence ID" value="KAF0981832.1"/>
    <property type="molecule type" value="Genomic_DNA"/>
</dbReference>
<protein>
    <submittedName>
        <fullName evidence="3">Uncharacterized protein</fullName>
    </submittedName>
</protein>
<feature type="transmembrane region" description="Helical" evidence="2">
    <location>
        <begin position="163"/>
        <end position="180"/>
    </location>
</feature>
<feature type="transmembrane region" description="Helical" evidence="2">
    <location>
        <begin position="111"/>
        <end position="130"/>
    </location>
</feature>
<name>A0A6A5C4W8_NAEFO</name>
<dbReference type="RefSeq" id="XP_044566545.1">
    <property type="nucleotide sequence ID" value="XM_044702130.1"/>
</dbReference>
<keyword evidence="2" id="KW-1133">Transmembrane helix</keyword>
<dbReference type="GeneID" id="68118908"/>
<keyword evidence="4" id="KW-1185">Reference proteome</keyword>
<proteinExistence type="predicted"/>
<evidence type="ECO:0000313" key="4">
    <source>
        <dbReference type="Proteomes" id="UP000444721"/>
    </source>
</evidence>
<feature type="transmembrane region" description="Helical" evidence="2">
    <location>
        <begin position="250"/>
        <end position="274"/>
    </location>
</feature>
<dbReference type="VEuPathDB" id="AmoebaDB:FDP41_011693"/>
<evidence type="ECO:0000256" key="2">
    <source>
        <dbReference type="SAM" id="Phobius"/>
    </source>
</evidence>
<feature type="region of interest" description="Disordered" evidence="1">
    <location>
        <begin position="45"/>
        <end position="71"/>
    </location>
</feature>
<keyword evidence="2" id="KW-0472">Membrane</keyword>
<dbReference type="OrthoDB" id="10345617at2759"/>
<dbReference type="VEuPathDB" id="AmoebaDB:NfTy_020940"/>